<evidence type="ECO:0000313" key="1">
    <source>
        <dbReference type="EMBL" id="MFD2587960.1"/>
    </source>
</evidence>
<organism evidence="1 2">
    <name type="scientific">Croceitalea marina</name>
    <dbReference type="NCBI Taxonomy" id="1775166"/>
    <lineage>
        <taxon>Bacteria</taxon>
        <taxon>Pseudomonadati</taxon>
        <taxon>Bacteroidota</taxon>
        <taxon>Flavobacteriia</taxon>
        <taxon>Flavobacteriales</taxon>
        <taxon>Flavobacteriaceae</taxon>
        <taxon>Croceitalea</taxon>
    </lineage>
</organism>
<reference evidence="2" key="1">
    <citation type="journal article" date="2019" name="Int. J. Syst. Evol. Microbiol.">
        <title>The Global Catalogue of Microorganisms (GCM) 10K type strain sequencing project: providing services to taxonomists for standard genome sequencing and annotation.</title>
        <authorList>
            <consortium name="The Broad Institute Genomics Platform"/>
            <consortium name="The Broad Institute Genome Sequencing Center for Infectious Disease"/>
            <person name="Wu L."/>
            <person name="Ma J."/>
        </authorList>
    </citation>
    <scope>NUCLEOTIDE SEQUENCE [LARGE SCALE GENOMIC DNA]</scope>
    <source>
        <strain evidence="2">KCTC 52368</strain>
    </source>
</reference>
<protein>
    <submittedName>
        <fullName evidence="1">DUF5694 domain-containing protein</fullName>
    </submittedName>
</protein>
<name>A0ABW5MXA9_9FLAO</name>
<keyword evidence="2" id="KW-1185">Reference proteome</keyword>
<comment type="caution">
    <text evidence="1">The sequence shown here is derived from an EMBL/GenBank/DDBJ whole genome shotgun (WGS) entry which is preliminary data.</text>
</comment>
<dbReference type="Proteomes" id="UP001597526">
    <property type="component" value="Unassembled WGS sequence"/>
</dbReference>
<dbReference type="InterPro" id="IPR043749">
    <property type="entry name" value="DUF5694"/>
</dbReference>
<dbReference type="Pfam" id="PF18950">
    <property type="entry name" value="DUF5694"/>
    <property type="match status" value="1"/>
</dbReference>
<accession>A0ABW5MXA9</accession>
<dbReference type="PROSITE" id="PS51257">
    <property type="entry name" value="PROKAR_LIPOPROTEIN"/>
    <property type="match status" value="1"/>
</dbReference>
<dbReference type="EMBL" id="JBHULB010000017">
    <property type="protein sequence ID" value="MFD2587960.1"/>
    <property type="molecule type" value="Genomic_DNA"/>
</dbReference>
<sequence length="300" mass="34859">MRKFKNKIGVLVGILTFAACKKEEVQTVNVMETQDPLVESLPSLDEEPKHKAMVLGTFHFDSNSDASDIKGKNRMDIFSEDNQKQLDSLMKILKKFNPTKIAVEWQPRVQPTVDSLYNAYKNDSWEIRKNEIFQIGFRLAKQLNHDKLYCVDNRPPMPEAISEMDDDEDLENFADSLGQKELMHAYDDDNKAFNDYLDSIQKTNTVLDVLGLYNSEQYAKRSKQIWLTGMVNLGVYDNYMGTDLTGHWYRRNTRIFVNTANLVENEEERILIIYGAMHKWLLDELFEGSPEFESVQFNDL</sequence>
<evidence type="ECO:0000313" key="2">
    <source>
        <dbReference type="Proteomes" id="UP001597526"/>
    </source>
</evidence>
<gene>
    <name evidence="1" type="ORF">ACFSQJ_13525</name>
</gene>
<dbReference type="RefSeq" id="WP_377767503.1">
    <property type="nucleotide sequence ID" value="NZ_JBHULB010000017.1"/>
</dbReference>
<proteinExistence type="predicted"/>